<keyword evidence="2" id="KW-0378">Hydrolase</keyword>
<dbReference type="PRINTS" id="PR00719">
    <property type="entry name" value="LMWPTPASE"/>
</dbReference>
<feature type="active site" description="Nucleophile" evidence="4">
    <location>
        <position position="17"/>
    </location>
</feature>
<evidence type="ECO:0000259" key="5">
    <source>
        <dbReference type="SMART" id="SM00226"/>
    </source>
</evidence>
<feature type="domain" description="Phosphotyrosine protein phosphatase I" evidence="5">
    <location>
        <begin position="11"/>
        <end position="164"/>
    </location>
</feature>
<evidence type="ECO:0000256" key="1">
    <source>
        <dbReference type="ARBA" id="ARBA00011063"/>
    </source>
</evidence>
<evidence type="ECO:0000256" key="2">
    <source>
        <dbReference type="ARBA" id="ARBA00022801"/>
    </source>
</evidence>
<dbReference type="OrthoDB" id="9784339at2"/>
<keyword evidence="3" id="KW-0904">Protein phosphatase</keyword>
<dbReference type="PANTHER" id="PTHR11717">
    <property type="entry name" value="LOW MOLECULAR WEIGHT PROTEIN TYROSINE PHOSPHATASE"/>
    <property type="match status" value="1"/>
</dbReference>
<gene>
    <name evidence="6" type="ordered locus">Ccel_0258</name>
</gene>
<dbReference type="PANTHER" id="PTHR11717:SF31">
    <property type="entry name" value="LOW MOLECULAR WEIGHT PROTEIN-TYROSINE-PHOSPHATASE ETP-RELATED"/>
    <property type="match status" value="1"/>
</dbReference>
<dbReference type="Gene3D" id="3.40.50.2300">
    <property type="match status" value="1"/>
</dbReference>
<dbReference type="HOGENOM" id="CLU_071415_1_2_9"/>
<dbReference type="CDD" id="cd16344">
    <property type="entry name" value="LMWPAP"/>
    <property type="match status" value="1"/>
</dbReference>
<evidence type="ECO:0000256" key="4">
    <source>
        <dbReference type="PIRSR" id="PIRSR617867-1"/>
    </source>
</evidence>
<dbReference type="InterPro" id="IPR050438">
    <property type="entry name" value="LMW_PTPase"/>
</dbReference>
<dbReference type="KEGG" id="cce:Ccel_0258"/>
<dbReference type="eggNOG" id="COG0394">
    <property type="taxonomic scope" value="Bacteria"/>
</dbReference>
<evidence type="ECO:0000256" key="3">
    <source>
        <dbReference type="ARBA" id="ARBA00022912"/>
    </source>
</evidence>
<sequence>MKENNPFSDSIKILFVCTGNTCRSCMAEGLMKEALKNSQHSKRIIAASRGISAFDGDSASGHSVKALKTLWDIDISSHKAKILTNTETEQADLILTMTRQHRDIIKNVYPQKKTQIFTLKEYVYPDLNPDSVGADIRDPYGMPYDVYEACARELQKCIKLLLNKLSFF</sequence>
<dbReference type="InterPro" id="IPR023485">
    <property type="entry name" value="Ptyr_pPase"/>
</dbReference>
<comment type="similarity">
    <text evidence="1">Belongs to the low molecular weight phosphotyrosine protein phosphatase family.</text>
</comment>
<dbReference type="AlphaFoldDB" id="B8I565"/>
<dbReference type="Proteomes" id="UP000001349">
    <property type="component" value="Chromosome"/>
</dbReference>
<dbReference type="Pfam" id="PF01451">
    <property type="entry name" value="LMWPc"/>
    <property type="match status" value="1"/>
</dbReference>
<name>B8I565_RUMCH</name>
<dbReference type="RefSeq" id="WP_012634710.1">
    <property type="nucleotide sequence ID" value="NC_011898.1"/>
</dbReference>
<dbReference type="GO" id="GO:0004725">
    <property type="term" value="F:protein tyrosine phosphatase activity"/>
    <property type="evidence" value="ECO:0007669"/>
    <property type="project" value="InterPro"/>
</dbReference>
<protein>
    <submittedName>
        <fullName evidence="6">Protein tyrosine phosphatase</fullName>
    </submittedName>
</protein>
<dbReference type="SMART" id="SM00226">
    <property type="entry name" value="LMWPc"/>
    <property type="match status" value="1"/>
</dbReference>
<dbReference type="EMBL" id="CP001348">
    <property type="protein sequence ID" value="ACL74645.1"/>
    <property type="molecule type" value="Genomic_DNA"/>
</dbReference>
<feature type="active site" description="Proton donor" evidence="4">
    <location>
        <position position="138"/>
    </location>
</feature>
<evidence type="ECO:0000313" key="7">
    <source>
        <dbReference type="Proteomes" id="UP000001349"/>
    </source>
</evidence>
<dbReference type="InterPro" id="IPR017867">
    <property type="entry name" value="Tyr_phospatase_low_mol_wt"/>
</dbReference>
<feature type="active site" evidence="4">
    <location>
        <position position="23"/>
    </location>
</feature>
<keyword evidence="7" id="KW-1185">Reference proteome</keyword>
<dbReference type="InterPro" id="IPR036196">
    <property type="entry name" value="Ptyr_pPase_sf"/>
</dbReference>
<dbReference type="STRING" id="394503.Ccel_0258"/>
<reference evidence="6 7" key="1">
    <citation type="submission" date="2009-01" db="EMBL/GenBank/DDBJ databases">
        <title>Complete sequence of Clostridium cellulolyticum H10.</title>
        <authorList>
            <consortium name="US DOE Joint Genome Institute"/>
            <person name="Lucas S."/>
            <person name="Copeland A."/>
            <person name="Lapidus A."/>
            <person name="Glavina del Rio T."/>
            <person name="Dalin E."/>
            <person name="Tice H."/>
            <person name="Bruce D."/>
            <person name="Goodwin L."/>
            <person name="Pitluck S."/>
            <person name="Chertkov O."/>
            <person name="Saunders E."/>
            <person name="Brettin T."/>
            <person name="Detter J.C."/>
            <person name="Han C."/>
            <person name="Larimer F."/>
            <person name="Land M."/>
            <person name="Hauser L."/>
            <person name="Kyrpides N."/>
            <person name="Ivanova N."/>
            <person name="Zhou J."/>
            <person name="Richardson P."/>
        </authorList>
    </citation>
    <scope>NUCLEOTIDE SEQUENCE [LARGE SCALE GENOMIC DNA]</scope>
    <source>
        <strain evidence="7">ATCC 35319 / DSM 5812 / JCM 6584 / H10</strain>
    </source>
</reference>
<evidence type="ECO:0000313" key="6">
    <source>
        <dbReference type="EMBL" id="ACL74645.1"/>
    </source>
</evidence>
<proteinExistence type="inferred from homology"/>
<organism evidence="6 7">
    <name type="scientific">Ruminiclostridium cellulolyticum (strain ATCC 35319 / DSM 5812 / JCM 6584 / H10)</name>
    <name type="common">Clostridium cellulolyticum</name>
    <dbReference type="NCBI Taxonomy" id="394503"/>
    <lineage>
        <taxon>Bacteria</taxon>
        <taxon>Bacillati</taxon>
        <taxon>Bacillota</taxon>
        <taxon>Clostridia</taxon>
        <taxon>Eubacteriales</taxon>
        <taxon>Oscillospiraceae</taxon>
        <taxon>Ruminiclostridium</taxon>
    </lineage>
</organism>
<accession>B8I565</accession>
<dbReference type="SUPFAM" id="SSF52788">
    <property type="entry name" value="Phosphotyrosine protein phosphatases I"/>
    <property type="match status" value="1"/>
</dbReference>